<evidence type="ECO:0000256" key="8">
    <source>
        <dbReference type="ARBA" id="ARBA00022840"/>
    </source>
</evidence>
<dbReference type="InterPro" id="IPR003660">
    <property type="entry name" value="HAMP_dom"/>
</dbReference>
<dbReference type="CDD" id="cd18774">
    <property type="entry name" value="PDC2_HK_sensor"/>
    <property type="match status" value="1"/>
</dbReference>
<dbReference type="Proteomes" id="UP000256345">
    <property type="component" value="Unassembled WGS sequence"/>
</dbReference>
<keyword evidence="4" id="KW-0597">Phosphoprotein</keyword>
<dbReference type="EMBL" id="QUMU01000002">
    <property type="protein sequence ID" value="REG35776.1"/>
    <property type="molecule type" value="Genomic_DNA"/>
</dbReference>
<dbReference type="GO" id="GO:0007165">
    <property type="term" value="P:signal transduction"/>
    <property type="evidence" value="ECO:0007669"/>
    <property type="project" value="InterPro"/>
</dbReference>
<evidence type="ECO:0000259" key="11">
    <source>
        <dbReference type="PROSITE" id="PS50885"/>
    </source>
</evidence>
<dbReference type="GO" id="GO:0016020">
    <property type="term" value="C:membrane"/>
    <property type="evidence" value="ECO:0007669"/>
    <property type="project" value="UniProtKB-SubCell"/>
</dbReference>
<evidence type="ECO:0000313" key="15">
    <source>
        <dbReference type="Proteomes" id="UP000256345"/>
    </source>
</evidence>
<name>A0AAC8QCX9_9BACT</name>
<dbReference type="GO" id="GO:0004673">
    <property type="term" value="F:protein histidine kinase activity"/>
    <property type="evidence" value="ECO:0007669"/>
    <property type="project" value="UniProtKB-EC"/>
</dbReference>
<feature type="transmembrane region" description="Helical" evidence="9">
    <location>
        <begin position="21"/>
        <end position="41"/>
    </location>
</feature>
<feature type="domain" description="HAMP" evidence="11">
    <location>
        <begin position="379"/>
        <end position="431"/>
    </location>
</feature>
<evidence type="ECO:0000256" key="9">
    <source>
        <dbReference type="SAM" id="Phobius"/>
    </source>
</evidence>
<reference evidence="13 15" key="2">
    <citation type="submission" date="2018-08" db="EMBL/GenBank/DDBJ databases">
        <title>Genomic Encyclopedia of Archaeal and Bacterial Type Strains, Phase II (KMG-II): from individual species to whole genera.</title>
        <authorList>
            <person name="Goeker M."/>
        </authorList>
    </citation>
    <scope>NUCLEOTIDE SEQUENCE [LARGE SCALE GENOMIC DNA]</scope>
    <source>
        <strain evidence="13 15">DSM 2261</strain>
    </source>
</reference>
<dbReference type="PROSITE" id="PS50885">
    <property type="entry name" value="HAMP"/>
    <property type="match status" value="1"/>
</dbReference>
<feature type="domain" description="Histidine kinase" evidence="10">
    <location>
        <begin position="536"/>
        <end position="731"/>
    </location>
</feature>
<reference evidence="12 14" key="1">
    <citation type="submission" date="2015-05" db="EMBL/GenBank/DDBJ databases">
        <title>Genome assembly of Archangium gephyra DSM 2261.</title>
        <authorList>
            <person name="Sharma G."/>
            <person name="Subramanian S."/>
        </authorList>
    </citation>
    <scope>NUCLEOTIDE SEQUENCE [LARGE SCALE GENOMIC DNA]</scope>
    <source>
        <strain evidence="12 14">DSM 2261</strain>
    </source>
</reference>
<dbReference type="RefSeq" id="WP_245682663.1">
    <property type="nucleotide sequence ID" value="NZ_CP011509.1"/>
</dbReference>
<dbReference type="PROSITE" id="PS50109">
    <property type="entry name" value="HIS_KIN"/>
    <property type="match status" value="1"/>
</dbReference>
<dbReference type="CDD" id="cd06225">
    <property type="entry name" value="HAMP"/>
    <property type="match status" value="1"/>
</dbReference>
<proteinExistence type="predicted"/>
<evidence type="ECO:0000256" key="7">
    <source>
        <dbReference type="ARBA" id="ARBA00022777"/>
    </source>
</evidence>
<dbReference type="PANTHER" id="PTHR44936">
    <property type="entry name" value="SENSOR PROTEIN CREC"/>
    <property type="match status" value="1"/>
</dbReference>
<dbReference type="EC" id="2.7.13.3" evidence="3"/>
<dbReference type="Gene3D" id="3.30.565.10">
    <property type="entry name" value="Histidine kinase-like ATPase, C-terminal domain"/>
    <property type="match status" value="1"/>
</dbReference>
<feature type="transmembrane region" description="Helical" evidence="9">
    <location>
        <begin position="357"/>
        <end position="377"/>
    </location>
</feature>
<evidence type="ECO:0000259" key="10">
    <source>
        <dbReference type="PROSITE" id="PS50109"/>
    </source>
</evidence>
<dbReference type="GO" id="GO:0005524">
    <property type="term" value="F:ATP binding"/>
    <property type="evidence" value="ECO:0007669"/>
    <property type="project" value="UniProtKB-KW"/>
</dbReference>
<dbReference type="PANTHER" id="PTHR44936:SF10">
    <property type="entry name" value="SENSOR PROTEIN RSTB"/>
    <property type="match status" value="1"/>
</dbReference>
<evidence type="ECO:0000313" key="14">
    <source>
        <dbReference type="Proteomes" id="UP000035579"/>
    </source>
</evidence>
<dbReference type="KEGG" id="age:AA314_06700"/>
<evidence type="ECO:0000256" key="2">
    <source>
        <dbReference type="ARBA" id="ARBA00004370"/>
    </source>
</evidence>
<dbReference type="InterPro" id="IPR005467">
    <property type="entry name" value="His_kinase_dom"/>
</dbReference>
<dbReference type="InterPro" id="IPR004358">
    <property type="entry name" value="Sig_transdc_His_kin-like_C"/>
</dbReference>
<evidence type="ECO:0000256" key="3">
    <source>
        <dbReference type="ARBA" id="ARBA00012438"/>
    </source>
</evidence>
<keyword evidence="9" id="KW-0472">Membrane</keyword>
<dbReference type="SUPFAM" id="SSF55874">
    <property type="entry name" value="ATPase domain of HSP90 chaperone/DNA topoisomerase II/histidine kinase"/>
    <property type="match status" value="1"/>
</dbReference>
<organism evidence="12 14">
    <name type="scientific">Archangium gephyra</name>
    <dbReference type="NCBI Taxonomy" id="48"/>
    <lineage>
        <taxon>Bacteria</taxon>
        <taxon>Pseudomonadati</taxon>
        <taxon>Myxococcota</taxon>
        <taxon>Myxococcia</taxon>
        <taxon>Myxococcales</taxon>
        <taxon>Cystobacterineae</taxon>
        <taxon>Archangiaceae</taxon>
        <taxon>Archangium</taxon>
    </lineage>
</organism>
<evidence type="ECO:0000256" key="4">
    <source>
        <dbReference type="ARBA" id="ARBA00022553"/>
    </source>
</evidence>
<keyword evidence="8" id="KW-0067">ATP-binding</keyword>
<comment type="subcellular location">
    <subcellularLocation>
        <location evidence="2">Membrane</location>
    </subcellularLocation>
</comment>
<evidence type="ECO:0000313" key="13">
    <source>
        <dbReference type="EMBL" id="REG35776.1"/>
    </source>
</evidence>
<dbReference type="PRINTS" id="PR00344">
    <property type="entry name" value="BCTRLSENSOR"/>
</dbReference>
<dbReference type="InterPro" id="IPR050980">
    <property type="entry name" value="2C_sensor_his_kinase"/>
</dbReference>
<dbReference type="Proteomes" id="UP000035579">
    <property type="component" value="Chromosome"/>
</dbReference>
<dbReference type="InterPro" id="IPR036890">
    <property type="entry name" value="HATPase_C_sf"/>
</dbReference>
<accession>A0AAC8QCX9</accession>
<dbReference type="Gene3D" id="1.10.8.500">
    <property type="entry name" value="HAMP domain in histidine kinase"/>
    <property type="match status" value="1"/>
</dbReference>
<protein>
    <recommendedName>
        <fullName evidence="3">histidine kinase</fullName>
        <ecNumber evidence="3">2.7.13.3</ecNumber>
    </recommendedName>
</protein>
<evidence type="ECO:0000256" key="6">
    <source>
        <dbReference type="ARBA" id="ARBA00022741"/>
    </source>
</evidence>
<keyword evidence="15" id="KW-1185">Reference proteome</keyword>
<dbReference type="Pfam" id="PF02518">
    <property type="entry name" value="HATPase_c"/>
    <property type="match status" value="1"/>
</dbReference>
<comment type="catalytic activity">
    <reaction evidence="1">
        <text>ATP + protein L-histidine = ADP + protein N-phospho-L-histidine.</text>
        <dbReference type="EC" id="2.7.13.3"/>
    </reaction>
</comment>
<dbReference type="Gene3D" id="3.30.450.20">
    <property type="entry name" value="PAS domain"/>
    <property type="match status" value="1"/>
</dbReference>
<dbReference type="Pfam" id="PF00672">
    <property type="entry name" value="HAMP"/>
    <property type="match status" value="1"/>
</dbReference>
<dbReference type="Gene3D" id="1.10.287.130">
    <property type="match status" value="1"/>
</dbReference>
<keyword evidence="7 12" id="KW-0418">Kinase</keyword>
<evidence type="ECO:0000313" key="12">
    <source>
        <dbReference type="EMBL" id="AKJ05074.1"/>
    </source>
</evidence>
<evidence type="ECO:0000256" key="5">
    <source>
        <dbReference type="ARBA" id="ARBA00022679"/>
    </source>
</evidence>
<sequence length="735" mass="82511">MPQASSPDFRSSLARATLLSMGARIALVIVLTTLVSYLHILRSTRTESFLRLVHYVSERSQREQSVFVLAENNHALLKKALEERILAWRQQDPDARFNSLFVRLEDGSIRNRPQGFDGTRMPGVFVSRGVTADVDFRRRLLAAHDVVAQYGPALRASFTDTYVILPEGAEVVFWPEDPDWCQKIAADFPLAASDFFTLSQPGKNPRRETVWTGIFEDVPSKRWMVSGITPLDMEGRHIATVGHDVLLDELMARTLHDQLPGAYNLIFRDDGQLIVHPQLKRESGMAASNLLDAGRSDAHLRTIYERVRGRQHGQTLLKLAEYDEYIAVARLAGSGWNFVTVLSGREVSTTAFHAARYVPFFGMVSLLVELAIMFWVLRRKITRPLLAFTRAATQVEAGDFHVELDTSRDDELGQLAQAFQRMAQEVHRREEALRHANEWLEHRVEERTRELKDVHQRLVDTARRAGMAEVATHVLHNVGNVLNSVTTSAHVARERLDGLRLEQVGRVVGLLEENQPRLARFLTEDERGKNVVPFLRRLSRHMSEEQQALRGLLEDVSRYTDHIATIVTMQQRHARSPQLQESVSLAELVEDALRISSTGPSLEQVQVERRLAAQPPVMTDRHKVLMILVNLISNASNAMDTLPVEQRRLSVTLEGPTDGLVRIQVRDNGVGIAPELLTRIFHYGFSTREDGHGFGLHSSALAAEELGGSLRAHSDGPGQGATFTLVLPSLPAGKR</sequence>
<keyword evidence="6" id="KW-0547">Nucleotide-binding</keyword>
<keyword evidence="5" id="KW-0808">Transferase</keyword>
<gene>
    <name evidence="12" type="ORF">AA314_06700</name>
    <name evidence="13" type="ORF">ATI61_102144</name>
</gene>
<dbReference type="InterPro" id="IPR003594">
    <property type="entry name" value="HATPase_dom"/>
</dbReference>
<evidence type="ECO:0000256" key="1">
    <source>
        <dbReference type="ARBA" id="ARBA00000085"/>
    </source>
</evidence>
<dbReference type="SMART" id="SM00387">
    <property type="entry name" value="HATPase_c"/>
    <property type="match status" value="1"/>
</dbReference>
<dbReference type="AlphaFoldDB" id="A0AAC8QCX9"/>
<dbReference type="SMART" id="SM00304">
    <property type="entry name" value="HAMP"/>
    <property type="match status" value="1"/>
</dbReference>
<keyword evidence="9" id="KW-1133">Transmembrane helix</keyword>
<keyword evidence="9" id="KW-0812">Transmembrane</keyword>
<dbReference type="SUPFAM" id="SSF158472">
    <property type="entry name" value="HAMP domain-like"/>
    <property type="match status" value="1"/>
</dbReference>
<dbReference type="EMBL" id="CP011509">
    <property type="protein sequence ID" value="AKJ05074.1"/>
    <property type="molecule type" value="Genomic_DNA"/>
</dbReference>